<accession>A0ABP1Q956</accession>
<dbReference type="Proteomes" id="UP001642540">
    <property type="component" value="Unassembled WGS sequence"/>
</dbReference>
<evidence type="ECO:0000313" key="3">
    <source>
        <dbReference type="Proteomes" id="UP001642540"/>
    </source>
</evidence>
<feature type="region of interest" description="Disordered" evidence="1">
    <location>
        <begin position="165"/>
        <end position="192"/>
    </location>
</feature>
<name>A0ABP1Q956_9HEXA</name>
<proteinExistence type="predicted"/>
<dbReference type="EMBL" id="CAXLJM020000025">
    <property type="protein sequence ID" value="CAL8092803.1"/>
    <property type="molecule type" value="Genomic_DNA"/>
</dbReference>
<sequence>MHIGFSFRTLAIPISTSDLELDSADSKVFQTGGSSGFALTTVSASATMQASGSGSNQTFPAEILSHGGSTTSFAATGTLDQNLPSNSSMSVQESLGNIFNVLNSNSTTTTLAITQSNATSTGNPGAFAAVNGIVTANTSSHVASQAANETALSSMSFQMACSDYSDSNAEGSTSAHATASGNCDSNSQNGLTQMVPQNKTIEAITDHQKLKEMQMPDHNLNADNGTSLILIPSVE</sequence>
<organism evidence="2 3">
    <name type="scientific">Orchesella dallaii</name>
    <dbReference type="NCBI Taxonomy" id="48710"/>
    <lineage>
        <taxon>Eukaryota</taxon>
        <taxon>Metazoa</taxon>
        <taxon>Ecdysozoa</taxon>
        <taxon>Arthropoda</taxon>
        <taxon>Hexapoda</taxon>
        <taxon>Collembola</taxon>
        <taxon>Entomobryomorpha</taxon>
        <taxon>Entomobryoidea</taxon>
        <taxon>Orchesellidae</taxon>
        <taxon>Orchesellinae</taxon>
        <taxon>Orchesella</taxon>
    </lineage>
</organism>
<evidence type="ECO:0000256" key="1">
    <source>
        <dbReference type="SAM" id="MobiDB-lite"/>
    </source>
</evidence>
<gene>
    <name evidence="2" type="ORF">ODALV1_LOCUS8330</name>
</gene>
<comment type="caution">
    <text evidence="2">The sequence shown here is derived from an EMBL/GenBank/DDBJ whole genome shotgun (WGS) entry which is preliminary data.</text>
</comment>
<keyword evidence="3" id="KW-1185">Reference proteome</keyword>
<protein>
    <submittedName>
        <fullName evidence="2">Uncharacterized protein</fullName>
    </submittedName>
</protein>
<evidence type="ECO:0000313" key="2">
    <source>
        <dbReference type="EMBL" id="CAL8092803.1"/>
    </source>
</evidence>
<reference evidence="2 3" key="1">
    <citation type="submission" date="2024-08" db="EMBL/GenBank/DDBJ databases">
        <authorList>
            <person name="Cucini C."/>
            <person name="Frati F."/>
        </authorList>
    </citation>
    <scope>NUCLEOTIDE SEQUENCE [LARGE SCALE GENOMIC DNA]</scope>
</reference>